<dbReference type="AlphaFoldDB" id="A0A4Q2KWR2"/>
<reference evidence="4 5" key="1">
    <citation type="submission" date="2019-01" db="EMBL/GenBank/DDBJ databases">
        <title>Fusobacterium necrophorum Isolated From the Uterus of Dairy Cows.</title>
        <authorList>
            <person name="Francis A.M."/>
        </authorList>
    </citation>
    <scope>NUCLEOTIDE SEQUENCE [LARGE SCALE GENOMIC DNA]</scope>
    <source>
        <strain evidence="4 5">KG35</strain>
    </source>
</reference>
<dbReference type="InterPro" id="IPR016047">
    <property type="entry name" value="M23ase_b-sheet_dom"/>
</dbReference>
<dbReference type="Pfam" id="PF01551">
    <property type="entry name" value="Peptidase_M23"/>
    <property type="match status" value="1"/>
</dbReference>
<dbReference type="Gene3D" id="2.70.70.10">
    <property type="entry name" value="Glucose Permease (Domain IIA)"/>
    <property type="match status" value="1"/>
</dbReference>
<gene>
    <name evidence="4" type="ORF">EPT53_05020</name>
</gene>
<sequence length="380" mass="43369">MKQRGSIVILSVIILFLFIRLQEESQKEIVNLEEFTEYYETSVADNGGFELIESFYNFERVYHFPNQYIEAPKKEEEEKKEKNKYPTKSVYIVKKGDTPSKIAAKFGMNLNSFRANNPNMDKNLRVGSSVNVVSEDGVFYKLQKGDSVSRIAVKYKVKAADIVKYNNISPKKMKVGQEIFLKSPDYKAFLEKEKPKLSKKELDKKLKEKQEKEDQKIYAKNKKTGESVKKKQEEAEKEEEKKDTSDMEETASSGGGFSMPVRYAGVSSPYGSRFHPVLKRYIFHSGVDLVAKYVPLRAARAGVVSFAGNMSGYGKIIIIKHDNGFETRYAHLSQISTRVGERVERGELIGKTGNTGRTTGPHLHFEIRRFGKTLNPMKYL</sequence>
<protein>
    <submittedName>
        <fullName evidence="4">LysM peptidoglycan-binding domain-containing protein</fullName>
    </submittedName>
</protein>
<dbReference type="SUPFAM" id="SSF54106">
    <property type="entry name" value="LysM domain"/>
    <property type="match status" value="1"/>
</dbReference>
<comment type="caution">
    <text evidence="4">The sequence shown here is derived from an EMBL/GenBank/DDBJ whole genome shotgun (WGS) entry which is preliminary data.</text>
</comment>
<dbReference type="GO" id="GO:0004222">
    <property type="term" value="F:metalloendopeptidase activity"/>
    <property type="evidence" value="ECO:0007669"/>
    <property type="project" value="TreeGrafter"/>
</dbReference>
<dbReference type="CDD" id="cd00118">
    <property type="entry name" value="LysM"/>
    <property type="match status" value="2"/>
</dbReference>
<evidence type="ECO:0000256" key="2">
    <source>
        <dbReference type="SAM" id="MobiDB-lite"/>
    </source>
</evidence>
<proteinExistence type="predicted"/>
<feature type="domain" description="LysM" evidence="3">
    <location>
        <begin position="138"/>
        <end position="181"/>
    </location>
</feature>
<dbReference type="InterPro" id="IPR018392">
    <property type="entry name" value="LysM"/>
</dbReference>
<dbReference type="Proteomes" id="UP000289216">
    <property type="component" value="Unassembled WGS sequence"/>
</dbReference>
<feature type="region of interest" description="Disordered" evidence="2">
    <location>
        <begin position="201"/>
        <end position="258"/>
    </location>
</feature>
<evidence type="ECO:0000313" key="5">
    <source>
        <dbReference type="Proteomes" id="UP000289216"/>
    </source>
</evidence>
<dbReference type="Pfam" id="PF01476">
    <property type="entry name" value="LysM"/>
    <property type="match status" value="2"/>
</dbReference>
<dbReference type="Gene3D" id="3.10.350.10">
    <property type="entry name" value="LysM domain"/>
    <property type="match status" value="2"/>
</dbReference>
<evidence type="ECO:0000256" key="1">
    <source>
        <dbReference type="ARBA" id="ARBA00022729"/>
    </source>
</evidence>
<dbReference type="SMART" id="SM00257">
    <property type="entry name" value="LysM"/>
    <property type="match status" value="2"/>
</dbReference>
<evidence type="ECO:0000259" key="3">
    <source>
        <dbReference type="PROSITE" id="PS51782"/>
    </source>
</evidence>
<dbReference type="CDD" id="cd12797">
    <property type="entry name" value="M23_peptidase"/>
    <property type="match status" value="1"/>
</dbReference>
<dbReference type="InterPro" id="IPR036779">
    <property type="entry name" value="LysM_dom_sf"/>
</dbReference>
<feature type="domain" description="LysM" evidence="3">
    <location>
        <begin position="89"/>
        <end position="132"/>
    </location>
</feature>
<keyword evidence="1" id="KW-0732">Signal</keyword>
<dbReference type="PANTHER" id="PTHR21666">
    <property type="entry name" value="PEPTIDASE-RELATED"/>
    <property type="match status" value="1"/>
</dbReference>
<evidence type="ECO:0000313" key="4">
    <source>
        <dbReference type="EMBL" id="RXZ70055.1"/>
    </source>
</evidence>
<dbReference type="InterPro" id="IPR050570">
    <property type="entry name" value="Cell_wall_metabolism_enzyme"/>
</dbReference>
<dbReference type="RefSeq" id="WP_129490939.1">
    <property type="nucleotide sequence ID" value="NZ_SBAP01000010.1"/>
</dbReference>
<dbReference type="PANTHER" id="PTHR21666:SF289">
    <property type="entry name" value="L-ALA--D-GLU ENDOPEPTIDASE"/>
    <property type="match status" value="1"/>
</dbReference>
<dbReference type="InterPro" id="IPR011055">
    <property type="entry name" value="Dup_hybrid_motif"/>
</dbReference>
<feature type="compositionally biased region" description="Basic and acidic residues" evidence="2">
    <location>
        <begin position="201"/>
        <end position="245"/>
    </location>
</feature>
<accession>A0A4Q2KWR2</accession>
<organism evidence="4 5">
    <name type="scientific">Fusobacterium necrophorum</name>
    <dbReference type="NCBI Taxonomy" id="859"/>
    <lineage>
        <taxon>Bacteria</taxon>
        <taxon>Fusobacteriati</taxon>
        <taxon>Fusobacteriota</taxon>
        <taxon>Fusobacteriia</taxon>
        <taxon>Fusobacteriales</taxon>
        <taxon>Fusobacteriaceae</taxon>
        <taxon>Fusobacterium</taxon>
    </lineage>
</organism>
<name>A0A4Q2KWR2_9FUSO</name>
<dbReference type="EMBL" id="SBAP01000010">
    <property type="protein sequence ID" value="RXZ70055.1"/>
    <property type="molecule type" value="Genomic_DNA"/>
</dbReference>
<dbReference type="PROSITE" id="PS51782">
    <property type="entry name" value="LYSM"/>
    <property type="match status" value="2"/>
</dbReference>
<dbReference type="SUPFAM" id="SSF51261">
    <property type="entry name" value="Duplicated hybrid motif"/>
    <property type="match status" value="1"/>
</dbReference>